<dbReference type="SUPFAM" id="SSF109604">
    <property type="entry name" value="HD-domain/PDEase-like"/>
    <property type="match status" value="1"/>
</dbReference>
<dbReference type="Pfam" id="PF08668">
    <property type="entry name" value="HDOD"/>
    <property type="match status" value="1"/>
</dbReference>
<dbReference type="Gene3D" id="1.10.3210.10">
    <property type="entry name" value="Hypothetical protein af1432"/>
    <property type="match status" value="1"/>
</dbReference>
<accession>A0A1J5Q2I2</accession>
<reference evidence="2" key="1">
    <citation type="submission" date="2016-10" db="EMBL/GenBank/DDBJ databases">
        <title>Sequence of Gallionella enrichment culture.</title>
        <authorList>
            <person name="Poehlein A."/>
            <person name="Muehling M."/>
            <person name="Daniel R."/>
        </authorList>
    </citation>
    <scope>NUCLEOTIDE SEQUENCE</scope>
</reference>
<proteinExistence type="predicted"/>
<sequence>MSLPDRAPFSDLQSLIRTVTWPVMAETGQALIRTFNDDDADSFTICRIIKKDPALTATLLRMANSALFGLSGSVDTLERAVSVVGLARVRSQALALCMARVSHFPAGMDRMAFWHYSLRCAGYAHWLADLCSVDDQEAWLCGMMLRLGSLSLVQARPHCLAQLEALPVTPGERWLRQRALIGFDEGEVTAELVQHWDFPLALVLGMRYCAQPLISKQFSRLAGVVHLAAHLADSGPVSTQSVEQLPGLLMQMMQLDPATLLSPPDESRLTDISMFVE</sequence>
<dbReference type="EMBL" id="MLJW01002632">
    <property type="protein sequence ID" value="OIQ74076.1"/>
    <property type="molecule type" value="Genomic_DNA"/>
</dbReference>
<dbReference type="PANTHER" id="PTHR33525">
    <property type="match status" value="1"/>
</dbReference>
<dbReference type="AlphaFoldDB" id="A0A1J5Q2I2"/>
<evidence type="ECO:0000313" key="2">
    <source>
        <dbReference type="EMBL" id="OIQ74076.1"/>
    </source>
</evidence>
<feature type="domain" description="HDOD" evidence="1">
    <location>
        <begin position="21"/>
        <end position="212"/>
    </location>
</feature>
<dbReference type="InterPro" id="IPR013976">
    <property type="entry name" value="HDOD"/>
</dbReference>
<name>A0A1J5Q2I2_9ZZZZ</name>
<gene>
    <name evidence="2" type="ORF">GALL_442840</name>
</gene>
<dbReference type="PROSITE" id="PS51833">
    <property type="entry name" value="HDOD"/>
    <property type="match status" value="1"/>
</dbReference>
<dbReference type="PANTHER" id="PTHR33525:SF6">
    <property type="entry name" value="HDOD DOMAIN-CONTAINING PROTEIN"/>
    <property type="match status" value="1"/>
</dbReference>
<dbReference type="InterPro" id="IPR052340">
    <property type="entry name" value="RNase_Y/CdgJ"/>
</dbReference>
<comment type="caution">
    <text evidence="2">The sequence shown here is derived from an EMBL/GenBank/DDBJ whole genome shotgun (WGS) entry which is preliminary data.</text>
</comment>
<evidence type="ECO:0000259" key="1">
    <source>
        <dbReference type="PROSITE" id="PS51833"/>
    </source>
</evidence>
<protein>
    <submittedName>
        <fullName evidence="2">HDOD domain protein</fullName>
    </submittedName>
</protein>
<organism evidence="2">
    <name type="scientific">mine drainage metagenome</name>
    <dbReference type="NCBI Taxonomy" id="410659"/>
    <lineage>
        <taxon>unclassified sequences</taxon>
        <taxon>metagenomes</taxon>
        <taxon>ecological metagenomes</taxon>
    </lineage>
</organism>